<reference evidence="2 3" key="1">
    <citation type="submission" date="2017-07" db="EMBL/GenBank/DDBJ databases">
        <title>Virgibacillus sp. LM2416.</title>
        <authorList>
            <person name="Tak E.J."/>
            <person name="Bae J.-W."/>
        </authorList>
    </citation>
    <scope>NUCLEOTIDE SEQUENCE [LARGE SCALE GENOMIC DNA]</scope>
    <source>
        <strain evidence="2 3">LM2416</strain>
    </source>
</reference>
<dbReference type="InterPro" id="IPR026055">
    <property type="entry name" value="FAR"/>
</dbReference>
<dbReference type="GO" id="GO:0080019">
    <property type="term" value="F:alcohol-forming very long-chain fatty acyl-CoA reductase activity"/>
    <property type="evidence" value="ECO:0007669"/>
    <property type="project" value="InterPro"/>
</dbReference>
<feature type="domain" description="Thioester reductase (TE)" evidence="1">
    <location>
        <begin position="8"/>
        <end position="244"/>
    </location>
</feature>
<dbReference type="InterPro" id="IPR013120">
    <property type="entry name" value="FAR_NAD-bd"/>
</dbReference>
<name>A0A220TY80_9BACI</name>
<dbReference type="AlphaFoldDB" id="A0A220TY80"/>
<dbReference type="KEGG" id="vil:CFK37_01315"/>
<evidence type="ECO:0000313" key="3">
    <source>
        <dbReference type="Proteomes" id="UP000198312"/>
    </source>
</evidence>
<dbReference type="Pfam" id="PF07993">
    <property type="entry name" value="NAD_binding_4"/>
    <property type="match status" value="1"/>
</dbReference>
<dbReference type="PANTHER" id="PTHR11011">
    <property type="entry name" value="MALE STERILITY PROTEIN 2-RELATED"/>
    <property type="match status" value="1"/>
</dbReference>
<sequence length="366" mass="41693">MEHIYLMTGYPGFLASSLIRQLIDDHQQDIKHIHLLVLPSQEKKAREEIKSFANKNSIPANIFSIVIGDITESGLAISSEVNESLQKSVTHVFHLAAIYDLAVPKELAFDVNVNGTKNVNCWVKTLDKLVRYTYFSTAYVSGTREGKIYEHELSMGQTFRNHYEQTKYEAELLVENEKSSVPTTIIRPSIVKGNSKTGETIKFDGMYFMLNFLDHLRFLPIMTYLGDGEPEGNFVPSDYVLKAVSYLATATAGEGKTYHLTDPRPYKMRELHKMLSESYLGKTPRGQVPLSLAKNALSVARIRKWLQVEKEAMDYFEIMSSYDCSQAVADLEGSGIKCPDLKDTIEPMIRFYRKYKHDFGKQIEIR</sequence>
<gene>
    <name evidence="2" type="ORF">CFK37_01315</name>
</gene>
<dbReference type="OrthoDB" id="9807212at2"/>
<evidence type="ECO:0000259" key="1">
    <source>
        <dbReference type="Pfam" id="PF07993"/>
    </source>
</evidence>
<dbReference type="InterPro" id="IPR036291">
    <property type="entry name" value="NAD(P)-bd_dom_sf"/>
</dbReference>
<dbReference type="Gene3D" id="3.40.50.720">
    <property type="entry name" value="NAD(P)-binding Rossmann-like Domain"/>
    <property type="match status" value="1"/>
</dbReference>
<protein>
    <submittedName>
        <fullName evidence="2">3-beta hydroxysteroid dehydrogenase</fullName>
    </submittedName>
</protein>
<dbReference type="RefSeq" id="WP_089060221.1">
    <property type="nucleotide sequence ID" value="NZ_CP022315.1"/>
</dbReference>
<proteinExistence type="predicted"/>
<evidence type="ECO:0000313" key="2">
    <source>
        <dbReference type="EMBL" id="ASK60944.1"/>
    </source>
</evidence>
<keyword evidence="3" id="KW-1185">Reference proteome</keyword>
<accession>A0A220TY80</accession>
<dbReference type="PANTHER" id="PTHR11011:SF99">
    <property type="entry name" value="FATTY ACYL-COA REDUCTASE 3"/>
    <property type="match status" value="1"/>
</dbReference>
<dbReference type="GO" id="GO:0035336">
    <property type="term" value="P:long-chain fatty-acyl-CoA metabolic process"/>
    <property type="evidence" value="ECO:0007669"/>
    <property type="project" value="TreeGrafter"/>
</dbReference>
<organism evidence="2 3">
    <name type="scientific">Virgibacillus phasianinus</name>
    <dbReference type="NCBI Taxonomy" id="2017483"/>
    <lineage>
        <taxon>Bacteria</taxon>
        <taxon>Bacillati</taxon>
        <taxon>Bacillota</taxon>
        <taxon>Bacilli</taxon>
        <taxon>Bacillales</taxon>
        <taxon>Bacillaceae</taxon>
        <taxon>Virgibacillus</taxon>
    </lineage>
</organism>
<dbReference type="GO" id="GO:0010345">
    <property type="term" value="P:suberin biosynthetic process"/>
    <property type="evidence" value="ECO:0007669"/>
    <property type="project" value="TreeGrafter"/>
</dbReference>
<dbReference type="EMBL" id="CP022315">
    <property type="protein sequence ID" value="ASK60944.1"/>
    <property type="molecule type" value="Genomic_DNA"/>
</dbReference>
<dbReference type="CDD" id="cd05263">
    <property type="entry name" value="MupV_like_SDR_e"/>
    <property type="match status" value="1"/>
</dbReference>
<dbReference type="Proteomes" id="UP000198312">
    <property type="component" value="Chromosome"/>
</dbReference>
<dbReference type="SUPFAM" id="SSF51735">
    <property type="entry name" value="NAD(P)-binding Rossmann-fold domains"/>
    <property type="match status" value="1"/>
</dbReference>